<evidence type="ECO:0000256" key="1">
    <source>
        <dbReference type="SAM" id="SignalP"/>
    </source>
</evidence>
<dbReference type="EMBL" id="FMWO01000044">
    <property type="protein sequence ID" value="SCZ85369.1"/>
    <property type="molecule type" value="Genomic_DNA"/>
</dbReference>
<evidence type="ECO:0000313" key="4">
    <source>
        <dbReference type="Proteomes" id="UP000198729"/>
    </source>
</evidence>
<feature type="signal peptide" evidence="1">
    <location>
        <begin position="1"/>
        <end position="21"/>
    </location>
</feature>
<evidence type="ECO:0000259" key="2">
    <source>
        <dbReference type="Pfam" id="PF05618"/>
    </source>
</evidence>
<keyword evidence="4" id="KW-1185">Reference proteome</keyword>
<proteinExistence type="predicted"/>
<accession>A0A1G5SG48</accession>
<protein>
    <recommendedName>
        <fullName evidence="2">Retropepsin-like aspartic endopeptidase domain-containing protein</fullName>
    </recommendedName>
</protein>
<sequence length="197" mass="22149">MWWRWLSLLLAVLLFTSTLSAAPAAPAKPTARVIYGLHEQVFITQLRVVLPAKVDTGADSSSLSAINIRPFTRDGERWIKFDLAVEGMELNNLELPLSHNVRIRRRASDYDPEEDKGYARRPVVELMLCIGNRAATVNVNLADRRSFRQPLLLGASALRKMRALVDSEFEFSAGVPLCEGVEDALRYPPLNEDEEED</sequence>
<dbReference type="PANTHER" id="PTHR38037:SF2">
    <property type="entry name" value="ATP-DEPENDENT ZINC PROTEASE DOMAIN-CONTAINING PROTEIN-RELATED"/>
    <property type="match status" value="1"/>
</dbReference>
<reference evidence="3 4" key="1">
    <citation type="submission" date="2016-10" db="EMBL/GenBank/DDBJ databases">
        <authorList>
            <person name="de Groot N.N."/>
        </authorList>
    </citation>
    <scope>NUCLEOTIDE SEQUENCE [LARGE SCALE GENOMIC DNA]</scope>
    <source>
        <strain evidence="3">1</strain>
    </source>
</reference>
<evidence type="ECO:0000313" key="3">
    <source>
        <dbReference type="EMBL" id="SCZ85369.1"/>
    </source>
</evidence>
<keyword evidence="1" id="KW-0732">Signal</keyword>
<dbReference type="AlphaFoldDB" id="A0A1G5SG48"/>
<dbReference type="Pfam" id="PF05618">
    <property type="entry name" value="Zn_protease"/>
    <property type="match status" value="1"/>
</dbReference>
<dbReference type="PANTHER" id="PTHR38037">
    <property type="entry name" value="ZN_PROTEASE DOMAIN-CONTAINING PROTEIN"/>
    <property type="match status" value="1"/>
</dbReference>
<feature type="domain" description="Retropepsin-like aspartic endopeptidase" evidence="2">
    <location>
        <begin position="34"/>
        <end position="169"/>
    </location>
</feature>
<name>A0A1G5SG48_9PROT</name>
<organism evidence="3 4">
    <name type="scientific">Nitrosomonas mobilis</name>
    <dbReference type="NCBI Taxonomy" id="51642"/>
    <lineage>
        <taxon>Bacteria</taxon>
        <taxon>Pseudomonadati</taxon>
        <taxon>Pseudomonadota</taxon>
        <taxon>Betaproteobacteria</taxon>
        <taxon>Nitrosomonadales</taxon>
        <taxon>Nitrosomonadaceae</taxon>
        <taxon>Nitrosomonas</taxon>
    </lineage>
</organism>
<dbReference type="SUPFAM" id="SSF50630">
    <property type="entry name" value="Acid proteases"/>
    <property type="match status" value="1"/>
</dbReference>
<dbReference type="Gene3D" id="2.40.70.10">
    <property type="entry name" value="Acid Proteases"/>
    <property type="match status" value="1"/>
</dbReference>
<dbReference type="STRING" id="51642.NSMM_370148"/>
<gene>
    <name evidence="3" type="ORF">NSMM_370148</name>
</gene>
<dbReference type="InterPro" id="IPR008503">
    <property type="entry name" value="Asp_endopeptidase"/>
</dbReference>
<dbReference type="Proteomes" id="UP000198729">
    <property type="component" value="Unassembled WGS sequence"/>
</dbReference>
<dbReference type="InterPro" id="IPR021109">
    <property type="entry name" value="Peptidase_aspartic_dom_sf"/>
</dbReference>
<feature type="chain" id="PRO_5011602641" description="Retropepsin-like aspartic endopeptidase domain-containing protein" evidence="1">
    <location>
        <begin position="22"/>
        <end position="197"/>
    </location>
</feature>